<evidence type="ECO:0000259" key="2">
    <source>
        <dbReference type="Pfam" id="PF01636"/>
    </source>
</evidence>
<evidence type="ECO:0000313" key="3">
    <source>
        <dbReference type="EMBL" id="EME38213.1"/>
    </source>
</evidence>
<dbReference type="Proteomes" id="UP000016933">
    <property type="component" value="Unassembled WGS sequence"/>
</dbReference>
<feature type="coiled-coil region" evidence="1">
    <location>
        <begin position="453"/>
        <end position="480"/>
    </location>
</feature>
<gene>
    <name evidence="3" type="ORF">DOTSEDRAFT_83685</name>
</gene>
<dbReference type="InterPro" id="IPR051035">
    <property type="entry name" value="Mito_inheritance_9"/>
</dbReference>
<organism evidence="3 4">
    <name type="scientific">Dothistroma septosporum (strain NZE10 / CBS 128990)</name>
    <name type="common">Red band needle blight fungus</name>
    <name type="synonym">Mycosphaerella pini</name>
    <dbReference type="NCBI Taxonomy" id="675120"/>
    <lineage>
        <taxon>Eukaryota</taxon>
        <taxon>Fungi</taxon>
        <taxon>Dikarya</taxon>
        <taxon>Ascomycota</taxon>
        <taxon>Pezizomycotina</taxon>
        <taxon>Dothideomycetes</taxon>
        <taxon>Dothideomycetidae</taxon>
        <taxon>Mycosphaerellales</taxon>
        <taxon>Mycosphaerellaceae</taxon>
        <taxon>Dothistroma</taxon>
    </lineage>
</organism>
<sequence>MRYSRALSSLLHRRSNVDWNHNLDFFRFTRGRFVSKEEEQLAQRHAVFDMNQLCTIAGAAVGRQCTNVEKFADGLYNKAFLMTMDDQQEVVAKVPNPNAGIPRLTTASEAATMDFMRSALNTPAPRVLAWNSSGTNPVRAEYIIMEKAQGVQLASVLPTMSAEQKGQVIRAIARYQREWLKVSFHKIGSLFYAKDLPPPDQTKSCYSDALDNPVWQSKFALGPILDREWIDYGRGSIDGDSGPWMTALDYRRAVLQRDKEAIRSLEKLPTPLSMLCGPSLYQPTREKKLLACEAALKALPHVLPNEPWASRYHLWHDDLHEENIFVDANDPTVITSIIDWQSTSITPLFDHAVVPAFLQYDALAAQGLDPPAPPQLRDDLTPKEKSTALKQYEERVLSFGYKHMLEKNIPPAFDALVFEGSPSSAVLNAARNLLEVGEAYCLGSIAALEDCPVQFSESEMSELQRDAEKTEESINAMNVIKEALGPLFPERGIVRPDQYSDAKAALRRVQAQVVEKFSANADDRKRWQETWPFDS</sequence>
<dbReference type="STRING" id="675120.N1PBW6"/>
<keyword evidence="4" id="KW-1185">Reference proteome</keyword>
<dbReference type="PANTHER" id="PTHR36091">
    <property type="entry name" value="ALTERED INHERITANCE OF MITOCHONDRIA PROTEIN 9, MITOCHONDRIAL"/>
    <property type="match status" value="1"/>
</dbReference>
<name>N1PBW6_DOTSN</name>
<dbReference type="OMA" id="MMLFAQN"/>
<dbReference type="PANTHER" id="PTHR36091:SF2">
    <property type="entry name" value="AMINOGLYCOSIDE PHOSPHOTRANSFERASE DOMAIN-CONTAINING PROTEIN"/>
    <property type="match status" value="1"/>
</dbReference>
<dbReference type="AlphaFoldDB" id="N1PBW6"/>
<dbReference type="Pfam" id="PF01636">
    <property type="entry name" value="APH"/>
    <property type="match status" value="1"/>
</dbReference>
<reference evidence="4" key="1">
    <citation type="journal article" date="2012" name="PLoS Genet.">
        <title>The genomes of the fungal plant pathogens Cladosporium fulvum and Dothistroma septosporum reveal adaptation to different hosts and lifestyles but also signatures of common ancestry.</title>
        <authorList>
            <person name="de Wit P.J.G.M."/>
            <person name="van der Burgt A."/>
            <person name="Oekmen B."/>
            <person name="Stergiopoulos I."/>
            <person name="Abd-Elsalam K.A."/>
            <person name="Aerts A.L."/>
            <person name="Bahkali A.H."/>
            <person name="Beenen H.G."/>
            <person name="Chettri P."/>
            <person name="Cox M.P."/>
            <person name="Datema E."/>
            <person name="de Vries R.P."/>
            <person name="Dhillon B."/>
            <person name="Ganley A.R."/>
            <person name="Griffiths S.A."/>
            <person name="Guo Y."/>
            <person name="Hamelin R.C."/>
            <person name="Henrissat B."/>
            <person name="Kabir M.S."/>
            <person name="Jashni M.K."/>
            <person name="Kema G."/>
            <person name="Klaubauf S."/>
            <person name="Lapidus A."/>
            <person name="Levasseur A."/>
            <person name="Lindquist E."/>
            <person name="Mehrabi R."/>
            <person name="Ohm R.A."/>
            <person name="Owen T.J."/>
            <person name="Salamov A."/>
            <person name="Schwelm A."/>
            <person name="Schijlen E."/>
            <person name="Sun H."/>
            <person name="van den Burg H.A."/>
            <person name="van Ham R.C.H.J."/>
            <person name="Zhang S."/>
            <person name="Goodwin S.B."/>
            <person name="Grigoriev I.V."/>
            <person name="Collemare J."/>
            <person name="Bradshaw R.E."/>
        </authorList>
    </citation>
    <scope>NUCLEOTIDE SEQUENCE [LARGE SCALE GENOMIC DNA]</scope>
    <source>
        <strain evidence="4">NZE10 / CBS 128990</strain>
    </source>
</reference>
<dbReference type="HOGENOM" id="CLU_019189_13_0_1"/>
<dbReference type="Gene3D" id="3.90.1200.10">
    <property type="match status" value="1"/>
</dbReference>
<dbReference type="GO" id="GO:0005739">
    <property type="term" value="C:mitochondrion"/>
    <property type="evidence" value="ECO:0007669"/>
    <property type="project" value="TreeGrafter"/>
</dbReference>
<dbReference type="eggNOG" id="ENOG502SHU0">
    <property type="taxonomic scope" value="Eukaryota"/>
</dbReference>
<reference evidence="3 4" key="2">
    <citation type="journal article" date="2012" name="PLoS Pathog.">
        <title>Diverse lifestyles and strategies of plant pathogenesis encoded in the genomes of eighteen Dothideomycetes fungi.</title>
        <authorList>
            <person name="Ohm R.A."/>
            <person name="Feau N."/>
            <person name="Henrissat B."/>
            <person name="Schoch C.L."/>
            <person name="Horwitz B.A."/>
            <person name="Barry K.W."/>
            <person name="Condon B.J."/>
            <person name="Copeland A.C."/>
            <person name="Dhillon B."/>
            <person name="Glaser F."/>
            <person name="Hesse C.N."/>
            <person name="Kosti I."/>
            <person name="LaButti K."/>
            <person name="Lindquist E.A."/>
            <person name="Lucas S."/>
            <person name="Salamov A.A."/>
            <person name="Bradshaw R.E."/>
            <person name="Ciuffetti L."/>
            <person name="Hamelin R.C."/>
            <person name="Kema G.H.J."/>
            <person name="Lawrence C."/>
            <person name="Scott J.A."/>
            <person name="Spatafora J.W."/>
            <person name="Turgeon B.G."/>
            <person name="de Wit P.J.G.M."/>
            <person name="Zhong S."/>
            <person name="Goodwin S.B."/>
            <person name="Grigoriev I.V."/>
        </authorList>
    </citation>
    <scope>NUCLEOTIDE SEQUENCE [LARGE SCALE GENOMIC DNA]</scope>
    <source>
        <strain evidence="4">NZE10 / CBS 128990</strain>
    </source>
</reference>
<evidence type="ECO:0000256" key="1">
    <source>
        <dbReference type="SAM" id="Coils"/>
    </source>
</evidence>
<proteinExistence type="predicted"/>
<keyword evidence="1" id="KW-0175">Coiled coil</keyword>
<protein>
    <recommendedName>
        <fullName evidence="2">Aminoglycoside phosphotransferase domain-containing protein</fullName>
    </recommendedName>
</protein>
<accession>N1PBW6</accession>
<dbReference type="InterPro" id="IPR011009">
    <property type="entry name" value="Kinase-like_dom_sf"/>
</dbReference>
<dbReference type="SUPFAM" id="SSF56112">
    <property type="entry name" value="Protein kinase-like (PK-like)"/>
    <property type="match status" value="1"/>
</dbReference>
<dbReference type="EMBL" id="KB446547">
    <property type="protein sequence ID" value="EME38213.1"/>
    <property type="molecule type" value="Genomic_DNA"/>
</dbReference>
<feature type="domain" description="Aminoglycoside phosphotransferase" evidence="2">
    <location>
        <begin position="68"/>
        <end position="353"/>
    </location>
</feature>
<evidence type="ECO:0000313" key="4">
    <source>
        <dbReference type="Proteomes" id="UP000016933"/>
    </source>
</evidence>
<dbReference type="OrthoDB" id="2831558at2759"/>
<dbReference type="InterPro" id="IPR002575">
    <property type="entry name" value="Aminoglycoside_PTrfase"/>
</dbReference>